<feature type="domain" description="CCHC-type" evidence="2">
    <location>
        <begin position="44"/>
        <end position="58"/>
    </location>
</feature>
<evidence type="ECO:0000259" key="2">
    <source>
        <dbReference type="PROSITE" id="PS50158"/>
    </source>
</evidence>
<keyword evidence="1" id="KW-0863">Zinc-finger</keyword>
<dbReference type="PROSITE" id="PS50158">
    <property type="entry name" value="ZF_CCHC"/>
    <property type="match status" value="1"/>
</dbReference>
<keyword evidence="4" id="KW-1185">Reference proteome</keyword>
<feature type="non-terminal residue" evidence="3">
    <location>
        <position position="1"/>
    </location>
</feature>
<protein>
    <recommendedName>
        <fullName evidence="2">CCHC-type domain-containing protein</fullName>
    </recommendedName>
</protein>
<name>A0A151RHU1_CAJCA</name>
<dbReference type="Gramene" id="C.cajan_37942.t">
    <property type="protein sequence ID" value="C.cajan_37942.t.cds1"/>
    <property type="gene ID" value="C.cajan_37942"/>
</dbReference>
<proteinExistence type="predicted"/>
<reference evidence="3" key="1">
    <citation type="journal article" date="2012" name="Nat. Biotechnol.">
        <title>Draft genome sequence of pigeonpea (Cajanus cajan), an orphan legume crop of resource-poor farmers.</title>
        <authorList>
            <person name="Varshney R.K."/>
            <person name="Chen W."/>
            <person name="Li Y."/>
            <person name="Bharti A.K."/>
            <person name="Saxena R.K."/>
            <person name="Schlueter J.A."/>
            <person name="Donoghue M.T."/>
            <person name="Azam S."/>
            <person name="Fan G."/>
            <person name="Whaley A.M."/>
            <person name="Farmer A.D."/>
            <person name="Sheridan J."/>
            <person name="Iwata A."/>
            <person name="Tuteja R."/>
            <person name="Penmetsa R.V."/>
            <person name="Wu W."/>
            <person name="Upadhyaya H.D."/>
            <person name="Yang S.P."/>
            <person name="Shah T."/>
            <person name="Saxena K.B."/>
            <person name="Michael T."/>
            <person name="McCombie W.R."/>
            <person name="Yang B."/>
            <person name="Zhang G."/>
            <person name="Yang H."/>
            <person name="Wang J."/>
            <person name="Spillane C."/>
            <person name="Cook D.R."/>
            <person name="May G.D."/>
            <person name="Xu X."/>
            <person name="Jackson S.A."/>
        </authorList>
    </citation>
    <scope>NUCLEOTIDE SEQUENCE [LARGE SCALE GENOMIC DNA]</scope>
</reference>
<evidence type="ECO:0000313" key="4">
    <source>
        <dbReference type="Proteomes" id="UP000075243"/>
    </source>
</evidence>
<dbReference type="SUPFAM" id="SSF57756">
    <property type="entry name" value="Retrovirus zinc finger-like domains"/>
    <property type="match status" value="1"/>
</dbReference>
<evidence type="ECO:0000313" key="3">
    <source>
        <dbReference type="EMBL" id="KYP42081.1"/>
    </source>
</evidence>
<sequence>DNEISLMSKNFKNMIKKKGKLRSFHKKKDRNKKVVQEDNKEVICYECRKLGHMKGECPTLRK</sequence>
<evidence type="ECO:0000256" key="1">
    <source>
        <dbReference type="PROSITE-ProRule" id="PRU00047"/>
    </source>
</evidence>
<dbReference type="InterPro" id="IPR036875">
    <property type="entry name" value="Znf_CCHC_sf"/>
</dbReference>
<organism evidence="3 4">
    <name type="scientific">Cajanus cajan</name>
    <name type="common">Pigeon pea</name>
    <name type="synonym">Cajanus indicus</name>
    <dbReference type="NCBI Taxonomy" id="3821"/>
    <lineage>
        <taxon>Eukaryota</taxon>
        <taxon>Viridiplantae</taxon>
        <taxon>Streptophyta</taxon>
        <taxon>Embryophyta</taxon>
        <taxon>Tracheophyta</taxon>
        <taxon>Spermatophyta</taxon>
        <taxon>Magnoliopsida</taxon>
        <taxon>eudicotyledons</taxon>
        <taxon>Gunneridae</taxon>
        <taxon>Pentapetalae</taxon>
        <taxon>rosids</taxon>
        <taxon>fabids</taxon>
        <taxon>Fabales</taxon>
        <taxon>Fabaceae</taxon>
        <taxon>Papilionoideae</taxon>
        <taxon>50 kb inversion clade</taxon>
        <taxon>NPAAA clade</taxon>
        <taxon>indigoferoid/millettioid clade</taxon>
        <taxon>Phaseoleae</taxon>
        <taxon>Cajanus</taxon>
    </lineage>
</organism>
<dbReference type="EMBL" id="KQ483736">
    <property type="protein sequence ID" value="KYP42081.1"/>
    <property type="molecule type" value="Genomic_DNA"/>
</dbReference>
<keyword evidence="1" id="KW-0479">Metal-binding</keyword>
<dbReference type="AlphaFoldDB" id="A0A151RHU1"/>
<gene>
    <name evidence="3" type="ORF">KK1_036529</name>
</gene>
<dbReference type="Proteomes" id="UP000075243">
    <property type="component" value="Unassembled WGS sequence"/>
</dbReference>
<keyword evidence="1" id="KW-0862">Zinc</keyword>
<dbReference type="GO" id="GO:0003676">
    <property type="term" value="F:nucleic acid binding"/>
    <property type="evidence" value="ECO:0007669"/>
    <property type="project" value="InterPro"/>
</dbReference>
<dbReference type="InterPro" id="IPR001878">
    <property type="entry name" value="Znf_CCHC"/>
</dbReference>
<dbReference type="GO" id="GO:0008270">
    <property type="term" value="F:zinc ion binding"/>
    <property type="evidence" value="ECO:0007669"/>
    <property type="project" value="UniProtKB-KW"/>
</dbReference>
<accession>A0A151RHU1</accession>
<dbReference type="Gene3D" id="4.10.60.10">
    <property type="entry name" value="Zinc finger, CCHC-type"/>
    <property type="match status" value="1"/>
</dbReference>